<dbReference type="EMBL" id="JAUMKJ010000038">
    <property type="protein sequence ID" value="MDO3680294.1"/>
    <property type="molecule type" value="Genomic_DNA"/>
</dbReference>
<proteinExistence type="predicted"/>
<feature type="transmembrane region" description="Helical" evidence="1">
    <location>
        <begin position="381"/>
        <end position="400"/>
    </location>
</feature>
<feature type="transmembrane region" description="Helical" evidence="1">
    <location>
        <begin position="175"/>
        <end position="194"/>
    </location>
</feature>
<keyword evidence="1" id="KW-1133">Transmembrane helix</keyword>
<dbReference type="Proteomes" id="UP001168883">
    <property type="component" value="Unassembled WGS sequence"/>
</dbReference>
<keyword evidence="3" id="KW-1185">Reference proteome</keyword>
<organism evidence="2 3">
    <name type="scientific">Paenibacillus ehimensis</name>
    <dbReference type="NCBI Taxonomy" id="79264"/>
    <lineage>
        <taxon>Bacteria</taxon>
        <taxon>Bacillati</taxon>
        <taxon>Bacillota</taxon>
        <taxon>Bacilli</taxon>
        <taxon>Bacillales</taxon>
        <taxon>Paenibacillaceae</taxon>
        <taxon>Paenibacillus</taxon>
    </lineage>
</organism>
<feature type="transmembrane region" description="Helical" evidence="1">
    <location>
        <begin position="150"/>
        <end position="168"/>
    </location>
</feature>
<protein>
    <submittedName>
        <fullName evidence="2">DUF2142 domain-containing protein</fullName>
    </submittedName>
</protein>
<evidence type="ECO:0000313" key="3">
    <source>
        <dbReference type="Proteomes" id="UP001168883"/>
    </source>
</evidence>
<feature type="transmembrane region" description="Helical" evidence="1">
    <location>
        <begin position="420"/>
        <end position="437"/>
    </location>
</feature>
<feature type="transmembrane region" description="Helical" evidence="1">
    <location>
        <begin position="457"/>
        <end position="477"/>
    </location>
</feature>
<feature type="transmembrane region" description="Helical" evidence="1">
    <location>
        <begin position="12"/>
        <end position="31"/>
    </location>
</feature>
<dbReference type="RefSeq" id="WP_302880558.1">
    <property type="nucleotide sequence ID" value="NZ_JAUMKJ010000038.1"/>
</dbReference>
<reference evidence="2" key="1">
    <citation type="submission" date="2023-07" db="EMBL/GenBank/DDBJ databases">
        <authorList>
            <person name="Aktuganov G."/>
            <person name="Boyko T."/>
            <person name="Delegan Y."/>
            <person name="Galimzianova N."/>
            <person name="Gilvanova E."/>
            <person name="Korobov V."/>
            <person name="Kuzmina L."/>
            <person name="Melentiev A."/>
            <person name="Milman P."/>
            <person name="Ryabova A."/>
            <person name="Stupak E."/>
            <person name="Yasakov T."/>
            <person name="Zharikova N."/>
            <person name="Zhurenko E."/>
        </authorList>
    </citation>
    <scope>NUCLEOTIDE SEQUENCE</scope>
    <source>
        <strain evidence="2">IB-739</strain>
    </source>
</reference>
<evidence type="ECO:0000313" key="2">
    <source>
        <dbReference type="EMBL" id="MDO3680294.1"/>
    </source>
</evidence>
<keyword evidence="1" id="KW-0472">Membrane</keyword>
<name>A0ABT8VH33_9BACL</name>
<gene>
    <name evidence="2" type="ORF">Q3C12_25120</name>
</gene>
<feature type="transmembrane region" description="Helical" evidence="1">
    <location>
        <begin position="348"/>
        <end position="369"/>
    </location>
</feature>
<feature type="transmembrane region" description="Helical" evidence="1">
    <location>
        <begin position="230"/>
        <end position="257"/>
    </location>
</feature>
<evidence type="ECO:0000256" key="1">
    <source>
        <dbReference type="SAM" id="Phobius"/>
    </source>
</evidence>
<feature type="transmembrane region" description="Helical" evidence="1">
    <location>
        <begin position="200"/>
        <end position="218"/>
    </location>
</feature>
<dbReference type="Pfam" id="PF09913">
    <property type="entry name" value="DUF2142"/>
    <property type="match status" value="1"/>
</dbReference>
<accession>A0ABT8VH33</accession>
<comment type="caution">
    <text evidence="2">The sequence shown here is derived from an EMBL/GenBank/DDBJ whole genome shotgun (WGS) entry which is preliminary data.</text>
</comment>
<feature type="transmembrane region" description="Helical" evidence="1">
    <location>
        <begin position="118"/>
        <end position="138"/>
    </location>
</feature>
<dbReference type="InterPro" id="IPR018674">
    <property type="entry name" value="DUF2142_membrane"/>
</dbReference>
<feature type="transmembrane region" description="Helical" evidence="1">
    <location>
        <begin position="269"/>
        <end position="289"/>
    </location>
</feature>
<sequence>MQHLNSNKIENYFINLVLIFGLLLVFIIPPLQMPDEESHFKKAYVTSEFKFFAESHESGKIGNYIPKAIQDFEDSTRYMIGNVEKKYSYSQFYSDLWTAKNFDEKIFSQYSMSSTHPVAYLPQATGMFLTRILFNLPLIGNHDSLTPATYMYAGRIANLIFFIICIKFSIRTIPFFKRVVFLLGLMPMTFSLASSLSQDTVVIGVTFLFISFVFKLAFDEQIVTVSKKQLIYFIIFAVILVELKLIYYLLLFLFLLIPRKKFASIKQYYISFIIIFFSGIISHLLWMLISKVSLAVPGGGFQNNTSLQLSFILDNPVQYFIILINTLIEYKIFYLTSFVGNLGSLDTNFPYLFILCYLILLLVTASIDVNEKISITINNKLISFFIIIAIFVLIETSQYLTWTSLPQIGGIGHRVVSGVQGRYFIPFSILILFMFYFKKLSDFKLFTLIRDFINKYIPVLVIFSCLFTLLILVLRYWI</sequence>
<keyword evidence="1" id="KW-0812">Transmembrane</keyword>